<keyword evidence="1" id="KW-0805">Transcription regulation</keyword>
<dbReference type="InterPro" id="IPR028978">
    <property type="entry name" value="Chorismate_lyase_/UTRA_dom_sf"/>
</dbReference>
<dbReference type="SUPFAM" id="SSF46785">
    <property type="entry name" value="Winged helix' DNA-binding domain"/>
    <property type="match status" value="1"/>
</dbReference>
<dbReference type="PRINTS" id="PR00035">
    <property type="entry name" value="HTHGNTR"/>
</dbReference>
<reference evidence="5 6" key="1">
    <citation type="submission" date="2015-07" db="EMBL/GenBank/DDBJ databases">
        <title>High-quality draft genome sequence of Oceanobacillus caeni HM6, a bacillus isolated from a human feces.</title>
        <authorList>
            <person name="Kumar J."/>
            <person name="Verma M.K."/>
            <person name="Pandey R."/>
            <person name="Bhambi M."/>
            <person name="Chauhan N."/>
        </authorList>
    </citation>
    <scope>NUCLEOTIDE SEQUENCE [LARGE SCALE GENOMIC DNA]</scope>
    <source>
        <strain evidence="5 6">HM6</strain>
    </source>
</reference>
<accession>A0ABR5MFK3</accession>
<dbReference type="RefSeq" id="WP_047184142.1">
    <property type="nucleotide sequence ID" value="NZ_JAHHXM010000001.1"/>
</dbReference>
<dbReference type="InterPro" id="IPR036388">
    <property type="entry name" value="WH-like_DNA-bd_sf"/>
</dbReference>
<evidence type="ECO:0000259" key="4">
    <source>
        <dbReference type="PROSITE" id="PS50949"/>
    </source>
</evidence>
<dbReference type="InterPro" id="IPR000524">
    <property type="entry name" value="Tscrpt_reg_HTH_GntR"/>
</dbReference>
<dbReference type="CDD" id="cd07377">
    <property type="entry name" value="WHTH_GntR"/>
    <property type="match status" value="1"/>
</dbReference>
<feature type="domain" description="HTH gntR-type" evidence="4">
    <location>
        <begin position="8"/>
        <end position="75"/>
    </location>
</feature>
<comment type="caution">
    <text evidence="5">The sequence shown here is derived from an EMBL/GenBank/DDBJ whole genome shotgun (WGS) entry which is preliminary data.</text>
</comment>
<organism evidence="5 6">
    <name type="scientific">Oceanobacillus caeni</name>
    <dbReference type="NCBI Taxonomy" id="405946"/>
    <lineage>
        <taxon>Bacteria</taxon>
        <taxon>Bacillati</taxon>
        <taxon>Bacillota</taxon>
        <taxon>Bacilli</taxon>
        <taxon>Bacillales</taxon>
        <taxon>Bacillaceae</taxon>
        <taxon>Oceanobacillus</taxon>
    </lineage>
</organism>
<dbReference type="PROSITE" id="PS50949">
    <property type="entry name" value="HTH_GNTR"/>
    <property type="match status" value="1"/>
</dbReference>
<proteinExistence type="predicted"/>
<keyword evidence="2" id="KW-0238">DNA-binding</keyword>
<evidence type="ECO:0000256" key="2">
    <source>
        <dbReference type="ARBA" id="ARBA00023125"/>
    </source>
</evidence>
<dbReference type="InterPro" id="IPR050679">
    <property type="entry name" value="Bact_HTH_transcr_reg"/>
</dbReference>
<evidence type="ECO:0000256" key="1">
    <source>
        <dbReference type="ARBA" id="ARBA00023015"/>
    </source>
</evidence>
<dbReference type="Proteomes" id="UP000037854">
    <property type="component" value="Unassembled WGS sequence"/>
</dbReference>
<dbReference type="Gene3D" id="1.10.10.10">
    <property type="entry name" value="Winged helix-like DNA-binding domain superfamily/Winged helix DNA-binding domain"/>
    <property type="match status" value="1"/>
</dbReference>
<dbReference type="PANTHER" id="PTHR44846">
    <property type="entry name" value="MANNOSYL-D-GLYCERATE TRANSPORT/METABOLISM SYSTEM REPRESSOR MNGR-RELATED"/>
    <property type="match status" value="1"/>
</dbReference>
<dbReference type="PANTHER" id="PTHR44846:SF1">
    <property type="entry name" value="MANNOSYL-D-GLYCERATE TRANSPORT_METABOLISM SYSTEM REPRESSOR MNGR-RELATED"/>
    <property type="match status" value="1"/>
</dbReference>
<dbReference type="InterPro" id="IPR011663">
    <property type="entry name" value="UTRA"/>
</dbReference>
<name>A0ABR5MFK3_9BACI</name>
<dbReference type="InterPro" id="IPR036390">
    <property type="entry name" value="WH_DNA-bd_sf"/>
</dbReference>
<protein>
    <submittedName>
        <fullName evidence="5">GntR family transcriptional regulator</fullName>
    </submittedName>
</protein>
<dbReference type="Pfam" id="PF00392">
    <property type="entry name" value="GntR"/>
    <property type="match status" value="1"/>
</dbReference>
<dbReference type="EMBL" id="LGTK01000097">
    <property type="protein sequence ID" value="KPH70961.1"/>
    <property type="molecule type" value="Genomic_DNA"/>
</dbReference>
<dbReference type="SUPFAM" id="SSF64288">
    <property type="entry name" value="Chorismate lyase-like"/>
    <property type="match status" value="1"/>
</dbReference>
<evidence type="ECO:0000256" key="3">
    <source>
        <dbReference type="ARBA" id="ARBA00023163"/>
    </source>
</evidence>
<evidence type="ECO:0000313" key="5">
    <source>
        <dbReference type="EMBL" id="KPH70961.1"/>
    </source>
</evidence>
<sequence length="242" mass="28407">MIDKNSPIPIYYQLEEEIKRMIQDQLKPGDLLPSEREYAEKYDISRMTVRQAITNLVKEGLIYRQKGRGTFVAERKFEQDLSGLSSFSEDMKNRGLIPSNKLLSFHVISGHTWISSILKTEPTDEIYEVKRIRMANDEPLALETIYTPKHLVGEISDKDLFMSFYDYIEKKLNLEIAYGNQTIEASLAHEEETQYLNIKKGDPVLVMHRTSFLKNDQETPIEYVKSIYRSDKYKFKMQMKRD</sequence>
<dbReference type="SMART" id="SM00345">
    <property type="entry name" value="HTH_GNTR"/>
    <property type="match status" value="1"/>
</dbReference>
<keyword evidence="6" id="KW-1185">Reference proteome</keyword>
<keyword evidence="3" id="KW-0804">Transcription</keyword>
<dbReference type="Gene3D" id="3.40.1410.10">
    <property type="entry name" value="Chorismate lyase-like"/>
    <property type="match status" value="1"/>
</dbReference>
<evidence type="ECO:0000313" key="6">
    <source>
        <dbReference type="Proteomes" id="UP000037854"/>
    </source>
</evidence>
<dbReference type="SMART" id="SM00866">
    <property type="entry name" value="UTRA"/>
    <property type="match status" value="1"/>
</dbReference>
<dbReference type="Pfam" id="PF07702">
    <property type="entry name" value="UTRA"/>
    <property type="match status" value="1"/>
</dbReference>
<gene>
    <name evidence="5" type="ORF">AFL42_16450</name>
</gene>